<evidence type="ECO:0000256" key="1">
    <source>
        <dbReference type="SAM" id="MobiDB-lite"/>
    </source>
</evidence>
<evidence type="ECO:0000256" key="2">
    <source>
        <dbReference type="SAM" id="Phobius"/>
    </source>
</evidence>
<dbReference type="InParanoid" id="B7GA13"/>
<dbReference type="Proteomes" id="UP000000759">
    <property type="component" value="Chromosome 21"/>
</dbReference>
<protein>
    <submittedName>
        <fullName evidence="3">Uncharacterized protein</fullName>
    </submittedName>
</protein>
<dbReference type="eggNOG" id="ENOG502QU3D">
    <property type="taxonomic scope" value="Eukaryota"/>
</dbReference>
<feature type="region of interest" description="Disordered" evidence="1">
    <location>
        <begin position="159"/>
        <end position="189"/>
    </location>
</feature>
<feature type="transmembrane region" description="Helical" evidence="2">
    <location>
        <begin position="2186"/>
        <end position="2207"/>
    </location>
</feature>
<feature type="transmembrane region" description="Helical" evidence="2">
    <location>
        <begin position="2227"/>
        <end position="2249"/>
    </location>
</feature>
<reference evidence="3 4" key="1">
    <citation type="journal article" date="2008" name="Nature">
        <title>The Phaeodactylum genome reveals the evolutionary history of diatom genomes.</title>
        <authorList>
            <person name="Bowler C."/>
            <person name="Allen A.E."/>
            <person name="Badger J.H."/>
            <person name="Grimwood J."/>
            <person name="Jabbari K."/>
            <person name="Kuo A."/>
            <person name="Maheswari U."/>
            <person name="Martens C."/>
            <person name="Maumus F."/>
            <person name="Otillar R.P."/>
            <person name="Rayko E."/>
            <person name="Salamov A."/>
            <person name="Vandepoele K."/>
            <person name="Beszteri B."/>
            <person name="Gruber A."/>
            <person name="Heijde M."/>
            <person name="Katinka M."/>
            <person name="Mock T."/>
            <person name="Valentin K."/>
            <person name="Verret F."/>
            <person name="Berges J.A."/>
            <person name="Brownlee C."/>
            <person name="Cadoret J.P."/>
            <person name="Chiovitti A."/>
            <person name="Choi C.J."/>
            <person name="Coesel S."/>
            <person name="De Martino A."/>
            <person name="Detter J.C."/>
            <person name="Durkin C."/>
            <person name="Falciatore A."/>
            <person name="Fournet J."/>
            <person name="Haruta M."/>
            <person name="Huysman M.J."/>
            <person name="Jenkins B.D."/>
            <person name="Jiroutova K."/>
            <person name="Jorgensen R.E."/>
            <person name="Joubert Y."/>
            <person name="Kaplan A."/>
            <person name="Kroger N."/>
            <person name="Kroth P.G."/>
            <person name="La Roche J."/>
            <person name="Lindquist E."/>
            <person name="Lommer M."/>
            <person name="Martin-Jezequel V."/>
            <person name="Lopez P.J."/>
            <person name="Lucas S."/>
            <person name="Mangogna M."/>
            <person name="McGinnis K."/>
            <person name="Medlin L.K."/>
            <person name="Montsant A."/>
            <person name="Oudot-Le Secq M.P."/>
            <person name="Napoli C."/>
            <person name="Obornik M."/>
            <person name="Parker M.S."/>
            <person name="Petit J.L."/>
            <person name="Porcel B.M."/>
            <person name="Poulsen N."/>
            <person name="Robison M."/>
            <person name="Rychlewski L."/>
            <person name="Rynearson T.A."/>
            <person name="Schmutz J."/>
            <person name="Shapiro H."/>
            <person name="Siaut M."/>
            <person name="Stanley M."/>
            <person name="Sussman M.R."/>
            <person name="Taylor A.R."/>
            <person name="Vardi A."/>
            <person name="von Dassow P."/>
            <person name="Vyverman W."/>
            <person name="Willis A."/>
            <person name="Wyrwicz L.S."/>
            <person name="Rokhsar D.S."/>
            <person name="Weissenbach J."/>
            <person name="Armbrust E.V."/>
            <person name="Green B.R."/>
            <person name="Van de Peer Y."/>
            <person name="Grigoriev I.V."/>
        </authorList>
    </citation>
    <scope>NUCLEOTIDE SEQUENCE [LARGE SCALE GENOMIC DNA]</scope>
    <source>
        <strain evidence="3 4">CCAP 1055/1</strain>
    </source>
</reference>
<feature type="compositionally biased region" description="Polar residues" evidence="1">
    <location>
        <begin position="159"/>
        <end position="173"/>
    </location>
</feature>
<keyword evidence="2" id="KW-1133">Transmembrane helix</keyword>
<keyword evidence="4" id="KW-1185">Reference proteome</keyword>
<feature type="region of interest" description="Disordered" evidence="1">
    <location>
        <begin position="34"/>
        <end position="54"/>
    </location>
</feature>
<evidence type="ECO:0000313" key="4">
    <source>
        <dbReference type="Proteomes" id="UP000000759"/>
    </source>
</evidence>
<keyword evidence="2" id="KW-0812">Transmembrane</keyword>
<feature type="transmembrane region" description="Helical" evidence="2">
    <location>
        <begin position="1836"/>
        <end position="1857"/>
    </location>
</feature>
<keyword evidence="2" id="KW-0472">Membrane</keyword>
<evidence type="ECO:0000313" key="3">
    <source>
        <dbReference type="EMBL" id="EEC44658.1"/>
    </source>
</evidence>
<dbReference type="EMBL" id="CM000623">
    <property type="protein sequence ID" value="EEC44658.1"/>
    <property type="molecule type" value="Genomic_DNA"/>
</dbReference>
<dbReference type="PaxDb" id="2850-Phatr49264"/>
<gene>
    <name evidence="3" type="ORF">PHATRDRAFT_49264</name>
</gene>
<organism evidence="3 4">
    <name type="scientific">Phaeodactylum tricornutum (strain CCAP 1055/1)</name>
    <dbReference type="NCBI Taxonomy" id="556484"/>
    <lineage>
        <taxon>Eukaryota</taxon>
        <taxon>Sar</taxon>
        <taxon>Stramenopiles</taxon>
        <taxon>Ochrophyta</taxon>
        <taxon>Bacillariophyta</taxon>
        <taxon>Bacillariophyceae</taxon>
        <taxon>Bacillariophycidae</taxon>
        <taxon>Naviculales</taxon>
        <taxon>Phaeodactylaceae</taxon>
        <taxon>Phaeodactylum</taxon>
    </lineage>
</organism>
<dbReference type="HOGENOM" id="CLU_230506_0_0_1"/>
<name>B7GA13_PHATC</name>
<dbReference type="GeneID" id="7195554"/>
<accession>B7GA13</accession>
<reference evidence="4" key="2">
    <citation type="submission" date="2008-08" db="EMBL/GenBank/DDBJ databases">
        <authorList>
            <consortium name="Diatom Consortium"/>
            <person name="Grigoriev I."/>
            <person name="Grimwood J."/>
            <person name="Kuo A."/>
            <person name="Otillar R.P."/>
            <person name="Salamov A."/>
            <person name="Detter J.C."/>
            <person name="Lindquist E."/>
            <person name="Shapiro H."/>
            <person name="Lucas S."/>
            <person name="Glavina del Rio T."/>
            <person name="Pitluck S."/>
            <person name="Rokhsar D."/>
            <person name="Bowler C."/>
        </authorList>
    </citation>
    <scope>GENOME REANNOTATION</scope>
    <source>
        <strain evidence="4">CCAP 1055/1</strain>
    </source>
</reference>
<sequence>MAHCDFMLKMSGPPSGRLLTDPSDVDALISSWSTNQHDEENPPPTSPSRPSQGCFTATVAAPRSRPSMIPVLESGKQEGVPSPVITSIVTQHDQVNMAPMLTTSPHILAGAAGSLNREQPLTGAPTRSMDKSDSMDESIQSQNVPTAFVSRVSQSLVSLPPSANTNLRRVSQTHGRRGSVGGQSKVSKAEGTRMPVWLARPPSVATISRRDIIDSENKRFENERGWNSRPLLSLEVGSQREVVSTPYRRDCNGQIIPLAIQSPLIRRNESFFRDRRSVLQAAISERTSYDIQLNNEVGVLGGAWRGLVRRLVLLALNDVNALQLSRALQFQLPFQTGFEAYLTSQVIEALDRGDPAEVADVLSIAFLNRNVSRVIIQNLGPRYDFLWHWSTAITWNRVFDAWGQFPIVGITGFPATENFPSTRNHALASIFRNLLGQGNWVTRVVTQGREGLLTDNPNNTAQNLAPESNGFELANRNQYGTYFGRAKTNEFRFAHRLPTDESIVRTFVASPMPTMTNNGVVHVLRQLAKHWHNMLSQEWGNFAHQRMEQLDPFETLRFHMPRVLLLLSSLRGRNAWDAQVLGPIVRRLQALKPDVNTSAAWNLCKEMQKDVVETVAGGVSSISDSLWSWLEAIRKSLGLLELQAGEVLNIVTPVELGIRLGHDIVTQVSWKVPSDNILIRAILSHIQGQDTGAVDKWRIQSALQKTTPRDMRTLIELVKGDLGHLKPAQLLLGRVKTLLQRELRREYLNQAIRDLSVGPSIQGELVRDEWYWLNENDCLALHIYIGNVPDRELHQFIHVESGNDKIISLNKAHLMPRAYIPVAESISRAQKAFMTIELEYGKTFQYSAFMEFSFLRIALQRLVVVSQMNCEELDNARLNVLREIQRSNQPFLGPEDLTPGNTYYKYNQSTARYTPFLCEEKTSETIQFDRTKVVRAPPQSVLVVGGGPTGLITTIHCTEACLASGGTMKLQEARDAFAKGGSTFERAQIVRLDARWIAMLRYHLGTIFEDVYIPASGETDAQLGNTLPTQGFVEITIKDLESSLHTEASRLWSRGIIYVQTDSKSKYDSVSNSMVKQGHHLKDGDVVLRSVDPDGKDSSGLYSWKVAKLLYTPPLGIDDLKLGEEYAVWVHQDQKVRPFKLVGMDLDAKSYKFRPHAKEMSSLNVNATNLPSIYPIGTDTKAHVGVQDIRFQCQEKRRTGEFFQQTVPMASIEDTMFTLDLGHTHVVEAIGKQYPSATHIGVTTKEPYGVCCMQGLKVSMGMHNFGEKRWGTGILDDVRSQNDQNTRVVGDFTKMVRVVPIVQRMYETISNDDDWRIHFDNLVKESGFPELEEVQSIFPQLVTGCKWLSQTSGSFRRKTLQTRFFETGDNYYLGMEFPREYESWKKELSDRLVEPLASNPEYVSKSRAIDRLRSTFVHHIDRLWYEGCLETIRTGDVYNPGARKRVPRLYLINSYTARSLSSLPIGESFRLVAEPQAKYEVLTKSVTQVIVRSVEGYISKFQNNTKVLREGNLTRGPDGNQESKVSLATFDVGHYVNHRTMRLSNEEKGFIFAFVGDEQATPHFMRYSGLTGACINAMSFNNFIADASRGISFDARLQQYSKETDWSNGEVVQRGTGANYGQDGFLRPGFSYRDGVDYLYAKIVEFEETGQDLDNLLSRDWMVKLTASVIPRGLENNQIFLGSLQQHWNAAVSDKLEAKIESDIPADGTGARTVDAVRTSRSVLTEKDVVLTEYCELLLGHLQVDEATKKVLATQHFPRARRLCAILSQLTEFAANAYLNNERVSSELFNQPKPVDSLIDDFSVEAQNFANSLTQSAALASGVLAFRLIGSSLGNLFSALFAGLNIVISFGTMANVSRYKIRNEESRVLFADKNFSRVQCCVFALMSQDDQDSTPLAKNPFLNLLEQRAKAFRESLTYYGYSKPTEFDIAYEQLKSRASDISEIQKFQVLLVSKLIVDTYHVNSYVQEKLVDVLRVLDEMNFLLESRSSKSGNDAKQLFDRLLAYDHMLEDSLQRGPVRFGFIKQRKFWHWNIIVAFRYLYSLLCCSSRHYSTTFTPIQTETRGIVKSLHFLSKEHDSKVLRRESRDFETFFWATRESDIASLIFLSGFFVFVASVLFSVARIFDIDSLEDVAFWANAVSTIGAVLAAVHLLRKLVILIGLWTILCSKTSRTDGKDRVNISRIRNVTMTQILLTLTRLVTTLAASVALPWSVIENAFPDASSLSSDIPVWIALGAVSMAILATVFFFLVEYVVRYNLSPQLGPFVSELFRDEIESIHQDLSVRQNEIDTKIVQDRENWEYVAREFLHKYRFDTVFAADRFGTILQYIQSGMKQPADSK</sequence>
<proteinExistence type="predicted"/>
<feature type="transmembrane region" description="Helical" evidence="2">
    <location>
        <begin position="2103"/>
        <end position="2124"/>
    </location>
</feature>
<dbReference type="KEGG" id="pti:PHATRDRAFT_49264"/>
<dbReference type="OrthoDB" id="39934at2759"/>
<feature type="transmembrane region" description="Helical" evidence="2">
    <location>
        <begin position="2144"/>
        <end position="2165"/>
    </location>
</feature>
<dbReference type="RefSeq" id="XP_002183989.1">
    <property type="nucleotide sequence ID" value="XM_002183953.1"/>
</dbReference>